<name>X0XV62_9ZZZZ</name>
<dbReference type="InterPro" id="IPR003781">
    <property type="entry name" value="CoA-bd"/>
</dbReference>
<accession>X0XV62</accession>
<dbReference type="Gene3D" id="3.40.50.720">
    <property type="entry name" value="NAD(P)-binding Rossmann-like Domain"/>
    <property type="match status" value="1"/>
</dbReference>
<organism evidence="2">
    <name type="scientific">marine sediment metagenome</name>
    <dbReference type="NCBI Taxonomy" id="412755"/>
    <lineage>
        <taxon>unclassified sequences</taxon>
        <taxon>metagenomes</taxon>
        <taxon>ecological metagenomes</taxon>
    </lineage>
</organism>
<dbReference type="AlphaFoldDB" id="X0XV62"/>
<dbReference type="SMART" id="SM00881">
    <property type="entry name" value="CoA_binding"/>
    <property type="match status" value="1"/>
</dbReference>
<dbReference type="Pfam" id="PF13380">
    <property type="entry name" value="CoA_binding_2"/>
    <property type="match status" value="1"/>
</dbReference>
<gene>
    <name evidence="2" type="ORF">S01H1_67712</name>
</gene>
<dbReference type="PANTHER" id="PTHR42793:SF1">
    <property type="entry name" value="PEPTIDYL-LYSINE N-ACETYLTRANSFERASE PATZ"/>
    <property type="match status" value="1"/>
</dbReference>
<evidence type="ECO:0000259" key="1">
    <source>
        <dbReference type="SMART" id="SM00881"/>
    </source>
</evidence>
<protein>
    <recommendedName>
        <fullName evidence="1">CoA-binding domain-containing protein</fullName>
    </recommendedName>
</protein>
<dbReference type="PANTHER" id="PTHR42793">
    <property type="entry name" value="COA BINDING DOMAIN CONTAINING PROTEIN"/>
    <property type="match status" value="1"/>
</dbReference>
<reference evidence="2" key="1">
    <citation type="journal article" date="2014" name="Front. Microbiol.">
        <title>High frequency of phylogenetically diverse reductive dehalogenase-homologous genes in deep subseafloor sedimentary metagenomes.</title>
        <authorList>
            <person name="Kawai M."/>
            <person name="Futagami T."/>
            <person name="Toyoda A."/>
            <person name="Takaki Y."/>
            <person name="Nishi S."/>
            <person name="Hori S."/>
            <person name="Arai W."/>
            <person name="Tsubouchi T."/>
            <person name="Morono Y."/>
            <person name="Uchiyama I."/>
            <person name="Ito T."/>
            <person name="Fujiyama A."/>
            <person name="Inagaki F."/>
            <person name="Takami H."/>
        </authorList>
    </citation>
    <scope>NUCLEOTIDE SEQUENCE</scope>
    <source>
        <strain evidence="2">Expedition CK06-06</strain>
    </source>
</reference>
<comment type="caution">
    <text evidence="2">The sequence shown here is derived from an EMBL/GenBank/DDBJ whole genome shotgun (WGS) entry which is preliminary data.</text>
</comment>
<feature type="domain" description="CoA-binding" evidence="1">
    <location>
        <begin position="12"/>
        <end position="107"/>
    </location>
</feature>
<dbReference type="EMBL" id="BARS01044865">
    <property type="protein sequence ID" value="GAG40448.1"/>
    <property type="molecule type" value="Genomic_DNA"/>
</dbReference>
<dbReference type="InterPro" id="IPR036291">
    <property type="entry name" value="NAD(P)-bd_dom_sf"/>
</dbReference>
<sequence length="131" mass="13783">MSGNVVAELDSIFKPKSLAVIGASSNPAKWGGMVLGRALACPFRGSIYPVNPKETEISGLRAYRDVLEIPDPVDLAVFTIPAAQVPAAMRSCVEKGIKGAVVISADFAETGERGRALEEATIEIAREGGLR</sequence>
<dbReference type="SUPFAM" id="SSF51735">
    <property type="entry name" value="NAD(P)-binding Rossmann-fold domains"/>
    <property type="match status" value="1"/>
</dbReference>
<feature type="non-terminal residue" evidence="2">
    <location>
        <position position="131"/>
    </location>
</feature>
<proteinExistence type="predicted"/>
<evidence type="ECO:0000313" key="2">
    <source>
        <dbReference type="EMBL" id="GAG40448.1"/>
    </source>
</evidence>